<dbReference type="AlphaFoldDB" id="A0AAX6DYZ5"/>
<dbReference type="Proteomes" id="UP001140949">
    <property type="component" value="Unassembled WGS sequence"/>
</dbReference>
<proteinExistence type="predicted"/>
<sequence>MRAARSAVAPTSSGSARCSARARALAPPRAVVGRRLPAVVPSHWANSGRPSPDGHHPPGRAVEAICAF</sequence>
<evidence type="ECO:0000313" key="3">
    <source>
        <dbReference type="Proteomes" id="UP001140949"/>
    </source>
</evidence>
<keyword evidence="3" id="KW-1185">Reference proteome</keyword>
<keyword evidence="2" id="KW-0808">Transferase</keyword>
<gene>
    <name evidence="2" type="ORF">M6B38_110775</name>
</gene>
<keyword evidence="2" id="KW-0675">Receptor</keyword>
<accession>A0AAX6DYZ5</accession>
<reference evidence="2" key="1">
    <citation type="journal article" date="2023" name="GigaByte">
        <title>Genome assembly of the bearded iris, Iris pallida Lam.</title>
        <authorList>
            <person name="Bruccoleri R.E."/>
            <person name="Oakeley E.J."/>
            <person name="Faust A.M.E."/>
            <person name="Altorfer M."/>
            <person name="Dessus-Babus S."/>
            <person name="Burckhardt D."/>
            <person name="Oertli M."/>
            <person name="Naumann U."/>
            <person name="Petersen F."/>
            <person name="Wong J."/>
        </authorList>
    </citation>
    <scope>NUCLEOTIDE SEQUENCE</scope>
    <source>
        <strain evidence="2">GSM-AAB239-AS_SAM_17_03QT</strain>
    </source>
</reference>
<reference evidence="2" key="2">
    <citation type="submission" date="2023-04" db="EMBL/GenBank/DDBJ databases">
        <authorList>
            <person name="Bruccoleri R.E."/>
            <person name="Oakeley E.J."/>
            <person name="Faust A.-M."/>
            <person name="Dessus-Babus S."/>
            <person name="Altorfer M."/>
            <person name="Burckhardt D."/>
            <person name="Oertli M."/>
            <person name="Naumann U."/>
            <person name="Petersen F."/>
            <person name="Wong J."/>
        </authorList>
    </citation>
    <scope>NUCLEOTIDE SEQUENCE</scope>
    <source>
        <strain evidence="2">GSM-AAB239-AS_SAM_17_03QT</strain>
        <tissue evidence="2">Leaf</tissue>
    </source>
</reference>
<name>A0AAX6DYZ5_IRIPA</name>
<protein>
    <submittedName>
        <fullName evidence="2">Proline-rich receptor-like protein kinase PERK13</fullName>
    </submittedName>
</protein>
<dbReference type="GO" id="GO:0016301">
    <property type="term" value="F:kinase activity"/>
    <property type="evidence" value="ECO:0007669"/>
    <property type="project" value="UniProtKB-KW"/>
</dbReference>
<evidence type="ECO:0000256" key="1">
    <source>
        <dbReference type="SAM" id="MobiDB-lite"/>
    </source>
</evidence>
<dbReference type="EMBL" id="JANAVB010041020">
    <property type="protein sequence ID" value="KAJ6797058.1"/>
    <property type="molecule type" value="Genomic_DNA"/>
</dbReference>
<comment type="caution">
    <text evidence="2">The sequence shown here is derived from an EMBL/GenBank/DDBJ whole genome shotgun (WGS) entry which is preliminary data.</text>
</comment>
<keyword evidence="2" id="KW-0418">Kinase</keyword>
<feature type="region of interest" description="Disordered" evidence="1">
    <location>
        <begin position="1"/>
        <end position="21"/>
    </location>
</feature>
<feature type="compositionally biased region" description="Low complexity" evidence="1">
    <location>
        <begin position="12"/>
        <end position="21"/>
    </location>
</feature>
<organism evidence="2 3">
    <name type="scientific">Iris pallida</name>
    <name type="common">Sweet iris</name>
    <dbReference type="NCBI Taxonomy" id="29817"/>
    <lineage>
        <taxon>Eukaryota</taxon>
        <taxon>Viridiplantae</taxon>
        <taxon>Streptophyta</taxon>
        <taxon>Embryophyta</taxon>
        <taxon>Tracheophyta</taxon>
        <taxon>Spermatophyta</taxon>
        <taxon>Magnoliopsida</taxon>
        <taxon>Liliopsida</taxon>
        <taxon>Asparagales</taxon>
        <taxon>Iridaceae</taxon>
        <taxon>Iridoideae</taxon>
        <taxon>Irideae</taxon>
        <taxon>Iris</taxon>
    </lineage>
</organism>
<evidence type="ECO:0000313" key="2">
    <source>
        <dbReference type="EMBL" id="KAJ6797058.1"/>
    </source>
</evidence>